<evidence type="ECO:0000313" key="1">
    <source>
        <dbReference type="EMBL" id="KAA8559861.1"/>
    </source>
</evidence>
<sequence>MPDQKEILELILTAEVLALGAAIKAAKAAKGTQTTSDCVSDAVREIKSKREKVIQMLTQPTI</sequence>
<name>A0A5M9IT29_9PSED</name>
<dbReference type="RefSeq" id="WP_150296408.1">
    <property type="nucleotide sequence ID" value="NZ_VTFH01000002.1"/>
</dbReference>
<comment type="caution">
    <text evidence="1">The sequence shown here is derived from an EMBL/GenBank/DDBJ whole genome shotgun (WGS) entry which is preliminary data.</text>
</comment>
<proteinExistence type="predicted"/>
<gene>
    <name evidence="1" type="ORF">FX985_06244</name>
</gene>
<dbReference type="EMBL" id="VTFH01000002">
    <property type="protein sequence ID" value="KAA8559861.1"/>
    <property type="molecule type" value="Genomic_DNA"/>
</dbReference>
<reference evidence="1 2" key="1">
    <citation type="journal article" date="2018" name="Plant Biotechnol. Rep.">
        <title>Diversity and antifungal activity of endophytic bacteria associated with Panax ginseng seedlings.</title>
        <authorList>
            <person name="Park J.M."/>
            <person name="Hong C.E."/>
            <person name="Jo S.H."/>
        </authorList>
    </citation>
    <scope>NUCLEOTIDE SEQUENCE [LARGE SCALE GENOMIC DNA]</scope>
    <source>
        <strain evidence="1 2">PgKB38</strain>
    </source>
</reference>
<dbReference type="AlphaFoldDB" id="A0A5M9IT29"/>
<protein>
    <submittedName>
        <fullName evidence="1">Uncharacterized protein</fullName>
    </submittedName>
</protein>
<organism evidence="1 2">
    <name type="scientific">Pseudomonas extremaustralis</name>
    <dbReference type="NCBI Taxonomy" id="359110"/>
    <lineage>
        <taxon>Bacteria</taxon>
        <taxon>Pseudomonadati</taxon>
        <taxon>Pseudomonadota</taxon>
        <taxon>Gammaproteobacteria</taxon>
        <taxon>Pseudomonadales</taxon>
        <taxon>Pseudomonadaceae</taxon>
        <taxon>Pseudomonas</taxon>
    </lineage>
</organism>
<dbReference type="Proteomes" id="UP000323425">
    <property type="component" value="Unassembled WGS sequence"/>
</dbReference>
<accession>A0A5M9IT29</accession>
<evidence type="ECO:0000313" key="2">
    <source>
        <dbReference type="Proteomes" id="UP000323425"/>
    </source>
</evidence>